<feature type="transmembrane region" description="Helical" evidence="1">
    <location>
        <begin position="20"/>
        <end position="42"/>
    </location>
</feature>
<evidence type="ECO:0000313" key="3">
    <source>
        <dbReference type="EMBL" id="OGE06846.1"/>
    </source>
</evidence>
<keyword evidence="1" id="KW-0812">Transmembrane</keyword>
<gene>
    <name evidence="3" type="ORF">A3I53_01185</name>
</gene>
<organism evidence="3 4">
    <name type="scientific">Candidatus Curtissbacteria bacterium RIFCSPLOWO2_02_FULL_40_13b</name>
    <dbReference type="NCBI Taxonomy" id="1797733"/>
    <lineage>
        <taxon>Bacteria</taxon>
        <taxon>Candidatus Curtissiibacteriota</taxon>
    </lineage>
</organism>
<evidence type="ECO:0000259" key="2">
    <source>
        <dbReference type="Pfam" id="PF03703"/>
    </source>
</evidence>
<dbReference type="EMBL" id="MFBW01000041">
    <property type="protein sequence ID" value="OGE06846.1"/>
    <property type="molecule type" value="Genomic_DNA"/>
</dbReference>
<keyword evidence="1" id="KW-1133">Transmembrane helix</keyword>
<evidence type="ECO:0000313" key="4">
    <source>
        <dbReference type="Proteomes" id="UP000178845"/>
    </source>
</evidence>
<dbReference type="PANTHER" id="PTHR37938">
    <property type="entry name" value="BLL0215 PROTEIN"/>
    <property type="match status" value="1"/>
</dbReference>
<dbReference type="AlphaFoldDB" id="A0A1F5HRY4"/>
<protein>
    <recommendedName>
        <fullName evidence="2">YdbS-like PH domain-containing protein</fullName>
    </recommendedName>
</protein>
<feature type="transmembrane region" description="Helical" evidence="1">
    <location>
        <begin position="62"/>
        <end position="86"/>
    </location>
</feature>
<dbReference type="PANTHER" id="PTHR37938:SF1">
    <property type="entry name" value="BLL0215 PROTEIN"/>
    <property type="match status" value="1"/>
</dbReference>
<evidence type="ECO:0000256" key="1">
    <source>
        <dbReference type="SAM" id="Phobius"/>
    </source>
</evidence>
<feature type="domain" description="YdbS-like PH" evidence="2">
    <location>
        <begin position="84"/>
        <end position="162"/>
    </location>
</feature>
<name>A0A1F5HRY4_9BACT</name>
<sequence length="179" mass="20590">MMVSLTSLEKGERIILLLRAHPITLIPQAVVTLFFIFIPTIVPSVLSLLDINILDSFTPRQILLIVIFWYLVIFGFAFLRFVIWYFNIYLLTNERIIDIDFRGILHKETAYAHLNQVQDVNPKIIGFFGTIFHFGNVYIQTAAESPEFEFHAVEKPNEVAHEILSQANKEQAEKPGEIA</sequence>
<dbReference type="Pfam" id="PF03703">
    <property type="entry name" value="bPH_2"/>
    <property type="match status" value="1"/>
</dbReference>
<accession>A0A1F5HRY4</accession>
<keyword evidence="1" id="KW-0472">Membrane</keyword>
<dbReference type="Proteomes" id="UP000178845">
    <property type="component" value="Unassembled WGS sequence"/>
</dbReference>
<dbReference type="InterPro" id="IPR005182">
    <property type="entry name" value="YdbS-like_PH"/>
</dbReference>
<proteinExistence type="predicted"/>
<reference evidence="3 4" key="1">
    <citation type="journal article" date="2016" name="Nat. Commun.">
        <title>Thousands of microbial genomes shed light on interconnected biogeochemical processes in an aquifer system.</title>
        <authorList>
            <person name="Anantharaman K."/>
            <person name="Brown C.T."/>
            <person name="Hug L.A."/>
            <person name="Sharon I."/>
            <person name="Castelle C.J."/>
            <person name="Probst A.J."/>
            <person name="Thomas B.C."/>
            <person name="Singh A."/>
            <person name="Wilkins M.J."/>
            <person name="Karaoz U."/>
            <person name="Brodie E.L."/>
            <person name="Williams K.H."/>
            <person name="Hubbard S.S."/>
            <person name="Banfield J.F."/>
        </authorList>
    </citation>
    <scope>NUCLEOTIDE SEQUENCE [LARGE SCALE GENOMIC DNA]</scope>
</reference>
<comment type="caution">
    <text evidence="3">The sequence shown here is derived from an EMBL/GenBank/DDBJ whole genome shotgun (WGS) entry which is preliminary data.</text>
</comment>